<dbReference type="SUPFAM" id="SSF54211">
    <property type="entry name" value="Ribosomal protein S5 domain 2-like"/>
    <property type="match status" value="1"/>
</dbReference>
<dbReference type="KEGG" id="tvi:Thivi_4176"/>
<comment type="function">
    <text evidence="10">Catalyzes the phosphorylation of the position 2 hydroxy group of 4-diphosphocytidyl-2C-methyl-D-erythritol.</text>
</comment>
<evidence type="ECO:0000256" key="7">
    <source>
        <dbReference type="ARBA" id="ARBA00022840"/>
    </source>
</evidence>
<organism evidence="13 14">
    <name type="scientific">Thiocystis violascens (strain ATCC 17096 / DSM 198 / 6111)</name>
    <name type="common">Chromatium violascens</name>
    <dbReference type="NCBI Taxonomy" id="765911"/>
    <lineage>
        <taxon>Bacteria</taxon>
        <taxon>Pseudomonadati</taxon>
        <taxon>Pseudomonadota</taxon>
        <taxon>Gammaproteobacteria</taxon>
        <taxon>Chromatiales</taxon>
        <taxon>Chromatiaceae</taxon>
        <taxon>Thiocystis</taxon>
    </lineage>
</organism>
<evidence type="ECO:0000313" key="13">
    <source>
        <dbReference type="EMBL" id="AFL75994.1"/>
    </source>
</evidence>
<dbReference type="UniPathway" id="UPA00056">
    <property type="reaction ID" value="UER00094"/>
</dbReference>
<dbReference type="InterPro" id="IPR004424">
    <property type="entry name" value="IspE"/>
</dbReference>
<dbReference type="Proteomes" id="UP000006062">
    <property type="component" value="Chromosome"/>
</dbReference>
<keyword evidence="4 10" id="KW-0808">Transferase</keyword>
<keyword evidence="5 10" id="KW-0547">Nucleotide-binding</keyword>
<evidence type="ECO:0000259" key="11">
    <source>
        <dbReference type="Pfam" id="PF00288"/>
    </source>
</evidence>
<keyword evidence="8 10" id="KW-0414">Isoprene biosynthesis</keyword>
<dbReference type="PIRSF" id="PIRSF010376">
    <property type="entry name" value="IspE"/>
    <property type="match status" value="1"/>
</dbReference>
<dbReference type="InterPro" id="IPR006204">
    <property type="entry name" value="GHMP_kinase_N_dom"/>
</dbReference>
<dbReference type="Pfam" id="PF00288">
    <property type="entry name" value="GHMP_kinases_N"/>
    <property type="match status" value="1"/>
</dbReference>
<keyword evidence="14" id="KW-1185">Reference proteome</keyword>
<feature type="binding site" evidence="10">
    <location>
        <begin position="113"/>
        <end position="123"/>
    </location>
    <ligand>
        <name>ATP</name>
        <dbReference type="ChEBI" id="CHEBI:30616"/>
    </ligand>
</feature>
<keyword evidence="7 10" id="KW-0067">ATP-binding</keyword>
<dbReference type="Gene3D" id="3.30.230.10">
    <property type="match status" value="1"/>
</dbReference>
<feature type="active site" evidence="10">
    <location>
        <position position="30"/>
    </location>
</feature>
<accession>I3YG76</accession>
<evidence type="ECO:0000256" key="2">
    <source>
        <dbReference type="ARBA" id="ARBA00012052"/>
    </source>
</evidence>
<feature type="domain" description="GHMP kinase N-terminal" evidence="11">
    <location>
        <begin position="86"/>
        <end position="162"/>
    </location>
</feature>
<dbReference type="EC" id="2.7.1.148" evidence="2 10"/>
<dbReference type="NCBIfam" id="TIGR00154">
    <property type="entry name" value="ispE"/>
    <property type="match status" value="1"/>
</dbReference>
<feature type="active site" evidence="10">
    <location>
        <position position="155"/>
    </location>
</feature>
<dbReference type="eggNOG" id="COG1947">
    <property type="taxonomic scope" value="Bacteria"/>
</dbReference>
<dbReference type="EMBL" id="CP003154">
    <property type="protein sequence ID" value="AFL75994.1"/>
    <property type="molecule type" value="Genomic_DNA"/>
</dbReference>
<evidence type="ECO:0000256" key="3">
    <source>
        <dbReference type="ARBA" id="ARBA00017473"/>
    </source>
</evidence>
<dbReference type="SUPFAM" id="SSF55060">
    <property type="entry name" value="GHMP Kinase, C-terminal domain"/>
    <property type="match status" value="1"/>
</dbReference>
<dbReference type="HOGENOM" id="CLU_053057_3_0_6"/>
<dbReference type="InterPro" id="IPR036554">
    <property type="entry name" value="GHMP_kinase_C_sf"/>
</dbReference>
<dbReference type="AlphaFoldDB" id="I3YG76"/>
<comment type="pathway">
    <text evidence="10">Isoprenoid biosynthesis; isopentenyl diphosphate biosynthesis via DXP pathway; isopentenyl diphosphate from 1-deoxy-D-xylulose 5-phosphate: step 3/6.</text>
</comment>
<dbReference type="STRING" id="765911.Thivi_4176"/>
<evidence type="ECO:0000256" key="6">
    <source>
        <dbReference type="ARBA" id="ARBA00022777"/>
    </source>
</evidence>
<dbReference type="GO" id="GO:0050515">
    <property type="term" value="F:4-(cytidine 5'-diphospho)-2-C-methyl-D-erythritol kinase activity"/>
    <property type="evidence" value="ECO:0007669"/>
    <property type="project" value="UniProtKB-UniRule"/>
</dbReference>
<evidence type="ECO:0000313" key="14">
    <source>
        <dbReference type="Proteomes" id="UP000006062"/>
    </source>
</evidence>
<dbReference type="GO" id="GO:0016114">
    <property type="term" value="P:terpenoid biosynthetic process"/>
    <property type="evidence" value="ECO:0007669"/>
    <property type="project" value="UniProtKB-UniRule"/>
</dbReference>
<feature type="domain" description="GHMP kinase C-terminal" evidence="12">
    <location>
        <begin position="208"/>
        <end position="273"/>
    </location>
</feature>
<dbReference type="InterPro" id="IPR014721">
    <property type="entry name" value="Ribsml_uS5_D2-typ_fold_subgr"/>
</dbReference>
<keyword evidence="6 10" id="KW-0418">Kinase</keyword>
<comment type="catalytic activity">
    <reaction evidence="10">
        <text>4-CDP-2-C-methyl-D-erythritol + ATP = 4-CDP-2-C-methyl-D-erythritol 2-phosphate + ADP + H(+)</text>
        <dbReference type="Rhea" id="RHEA:18437"/>
        <dbReference type="ChEBI" id="CHEBI:15378"/>
        <dbReference type="ChEBI" id="CHEBI:30616"/>
        <dbReference type="ChEBI" id="CHEBI:57823"/>
        <dbReference type="ChEBI" id="CHEBI:57919"/>
        <dbReference type="ChEBI" id="CHEBI:456216"/>
        <dbReference type="EC" id="2.7.1.148"/>
    </reaction>
</comment>
<evidence type="ECO:0000256" key="9">
    <source>
        <dbReference type="ARBA" id="ARBA00032554"/>
    </source>
</evidence>
<dbReference type="Pfam" id="PF08544">
    <property type="entry name" value="GHMP_kinases_C"/>
    <property type="match status" value="1"/>
</dbReference>
<sequence length="301" mass="32458">MTTPSMTPPIATPITAADRDAGAAWLAPAKLNLMLRVVGRREDGYHELQTVFQFIDRCDRLWFDLREDGRIRRLNDVAGVAEHDDLTVRAALALQRATGCTLGADIRCEKNLPMGGGLGGGSSDAATTLVALNRLWNTGLDEDALSEIALPLGADVPVFVRGRAAWAEGVGERLVPVELPQTWFLVLAPACFVSTRSVFSHPQLTRNSDPIKLADFLSGNIVNDCLPVVRREYPPVAAALEWLSAWGDSRLTGTGGCVFASFDDRERAVAACRQSPAGMSGFVAQGLNRSPLFVRADRESG</sequence>
<protein>
    <recommendedName>
        <fullName evidence="3 10">4-diphosphocytidyl-2-C-methyl-D-erythritol kinase</fullName>
        <shortName evidence="10">CMK</shortName>
        <ecNumber evidence="2 10">2.7.1.148</ecNumber>
    </recommendedName>
    <alternativeName>
        <fullName evidence="9 10">4-(cytidine-5'-diphospho)-2-C-methyl-D-erythritol kinase</fullName>
    </alternativeName>
</protein>
<dbReference type="InterPro" id="IPR020568">
    <property type="entry name" value="Ribosomal_Su5_D2-typ_SF"/>
</dbReference>
<evidence type="ECO:0000256" key="8">
    <source>
        <dbReference type="ARBA" id="ARBA00023229"/>
    </source>
</evidence>
<dbReference type="InterPro" id="IPR013750">
    <property type="entry name" value="GHMP_kinase_C_dom"/>
</dbReference>
<reference evidence="13 14" key="1">
    <citation type="submission" date="2012-06" db="EMBL/GenBank/DDBJ databases">
        <title>Complete sequence of Thiocystis violascens DSM 198.</title>
        <authorList>
            <consortium name="US DOE Joint Genome Institute"/>
            <person name="Lucas S."/>
            <person name="Han J."/>
            <person name="Lapidus A."/>
            <person name="Cheng J.-F."/>
            <person name="Goodwin L."/>
            <person name="Pitluck S."/>
            <person name="Peters L."/>
            <person name="Ovchinnikova G."/>
            <person name="Teshima H."/>
            <person name="Detter J.C."/>
            <person name="Han C."/>
            <person name="Tapia R."/>
            <person name="Land M."/>
            <person name="Hauser L."/>
            <person name="Kyrpides N."/>
            <person name="Ivanova N."/>
            <person name="Pagani I."/>
            <person name="Vogl K."/>
            <person name="Liu Z."/>
            <person name="Frigaard N.-U."/>
            <person name="Bryant D."/>
            <person name="Woyke T."/>
        </authorList>
    </citation>
    <scope>NUCLEOTIDE SEQUENCE [LARGE SCALE GENOMIC DNA]</scope>
    <source>
        <strain evidence="14">ATCC 17096 / DSM 198 / 6111</strain>
    </source>
</reference>
<comment type="similarity">
    <text evidence="1 10">Belongs to the GHMP kinase family. IspE subfamily.</text>
</comment>
<dbReference type="PANTHER" id="PTHR43527">
    <property type="entry name" value="4-DIPHOSPHOCYTIDYL-2-C-METHYL-D-ERYTHRITOL KINASE, CHLOROPLASTIC"/>
    <property type="match status" value="1"/>
</dbReference>
<dbReference type="GO" id="GO:0019288">
    <property type="term" value="P:isopentenyl diphosphate biosynthetic process, methylerythritol 4-phosphate pathway"/>
    <property type="evidence" value="ECO:0007669"/>
    <property type="project" value="UniProtKB-UniRule"/>
</dbReference>
<evidence type="ECO:0000256" key="5">
    <source>
        <dbReference type="ARBA" id="ARBA00022741"/>
    </source>
</evidence>
<evidence type="ECO:0000256" key="1">
    <source>
        <dbReference type="ARBA" id="ARBA00009684"/>
    </source>
</evidence>
<evidence type="ECO:0000256" key="10">
    <source>
        <dbReference type="HAMAP-Rule" id="MF_00061"/>
    </source>
</evidence>
<evidence type="ECO:0000256" key="4">
    <source>
        <dbReference type="ARBA" id="ARBA00022679"/>
    </source>
</evidence>
<dbReference type="GO" id="GO:0005524">
    <property type="term" value="F:ATP binding"/>
    <property type="evidence" value="ECO:0007669"/>
    <property type="project" value="UniProtKB-UniRule"/>
</dbReference>
<dbReference type="PANTHER" id="PTHR43527:SF2">
    <property type="entry name" value="4-DIPHOSPHOCYTIDYL-2-C-METHYL-D-ERYTHRITOL KINASE, CHLOROPLASTIC"/>
    <property type="match status" value="1"/>
</dbReference>
<dbReference type="HAMAP" id="MF_00061">
    <property type="entry name" value="IspE"/>
    <property type="match status" value="1"/>
</dbReference>
<dbReference type="Gene3D" id="3.30.70.890">
    <property type="entry name" value="GHMP kinase, C-terminal domain"/>
    <property type="match status" value="1"/>
</dbReference>
<name>I3YG76_THIV6</name>
<evidence type="ECO:0000259" key="12">
    <source>
        <dbReference type="Pfam" id="PF08544"/>
    </source>
</evidence>
<gene>
    <name evidence="10" type="primary">ispE</name>
    <name evidence="13" type="ordered locus">Thivi_4176</name>
</gene>
<proteinExistence type="inferred from homology"/>